<dbReference type="EMBL" id="CP002737">
    <property type="protein sequence ID" value="AEF97273.1"/>
    <property type="molecule type" value="Genomic_DNA"/>
</dbReference>
<accession>F6BC67</accession>
<evidence type="ECO:0000313" key="1">
    <source>
        <dbReference type="EMBL" id="AEF97273.1"/>
    </source>
</evidence>
<dbReference type="OrthoDB" id="63811at2157"/>
<dbReference type="Proteomes" id="UP000009227">
    <property type="component" value="Chromosome"/>
</dbReference>
<keyword evidence="2" id="KW-1185">Reference proteome</keyword>
<name>F6BC67_METIK</name>
<protein>
    <submittedName>
        <fullName evidence="1">Uncharacterized protein</fullName>
    </submittedName>
</protein>
<organism evidence="2">
    <name type="scientific">Methanotorris igneus (strain DSM 5666 / JCM 11834 / Kol 5)</name>
    <dbReference type="NCBI Taxonomy" id="880724"/>
    <lineage>
        <taxon>Archaea</taxon>
        <taxon>Methanobacteriati</taxon>
        <taxon>Methanobacteriota</taxon>
        <taxon>Methanomada group</taxon>
        <taxon>Methanococci</taxon>
        <taxon>Methanococcales</taxon>
        <taxon>Methanocaldococcaceae</taxon>
        <taxon>Methanotorris</taxon>
    </lineage>
</organism>
<reference evidence="1 2" key="1">
    <citation type="submission" date="2011-05" db="EMBL/GenBank/DDBJ databases">
        <title>Complete sequence of Methanotorris igneus Kol 5.</title>
        <authorList>
            <consortium name="US DOE Joint Genome Institute"/>
            <person name="Lucas S."/>
            <person name="Han J."/>
            <person name="Lapidus A."/>
            <person name="Cheng J.-F."/>
            <person name="Goodwin L."/>
            <person name="Pitluck S."/>
            <person name="Peters L."/>
            <person name="Mikhailova N."/>
            <person name="Chertkov O."/>
            <person name="Han C."/>
            <person name="Tapia R."/>
            <person name="Land M."/>
            <person name="Hauser L."/>
            <person name="Kyrpides N."/>
            <person name="Ivanova N."/>
            <person name="Pagani I."/>
            <person name="Sieprawska-Lupa M."/>
            <person name="Whitman W."/>
            <person name="Woyke T."/>
        </authorList>
    </citation>
    <scope>NUCLEOTIDE SEQUENCE [LARGE SCALE GENOMIC DNA]</scope>
    <source>
        <strain evidence="2">DSM 5666 / JCM 11834 / Kol 5</strain>
    </source>
</reference>
<sequence length="102" mass="11890">MHVEYKMYDERGNPVKDKKFHCIVFYIKKSKEPSENDIMIEAVNVKNIPALVAKYMEGEVGCPGFRDPEEITNLETLKKYGVPEDIIATIKETYRKYGIDWV</sequence>
<evidence type="ECO:0000313" key="2">
    <source>
        <dbReference type="Proteomes" id="UP000009227"/>
    </source>
</evidence>
<dbReference type="KEGG" id="mig:Metig_1741"/>
<dbReference type="RefSeq" id="WP_013799862.1">
    <property type="nucleotide sequence ID" value="NC_015562.1"/>
</dbReference>
<dbReference type="STRING" id="880724.Metig_1741"/>
<dbReference type="HOGENOM" id="CLU_2271062_0_0_2"/>
<dbReference type="GeneID" id="10644615"/>
<gene>
    <name evidence="1" type="ordered locus">Metig_1741</name>
</gene>
<proteinExistence type="predicted"/>
<dbReference type="AlphaFoldDB" id="F6BC67"/>